<evidence type="ECO:0000313" key="3">
    <source>
        <dbReference type="EMBL" id="OKP14861.1"/>
    </source>
</evidence>
<protein>
    <submittedName>
        <fullName evidence="3">Methyltransferase-like protein 4</fullName>
    </submittedName>
</protein>
<feature type="region of interest" description="Disordered" evidence="2">
    <location>
        <begin position="33"/>
        <end position="83"/>
    </location>
</feature>
<gene>
    <name evidence="3" type="ORF">PENSUB_5457</name>
</gene>
<organism evidence="3 4">
    <name type="scientific">Penicillium subrubescens</name>
    <dbReference type="NCBI Taxonomy" id="1316194"/>
    <lineage>
        <taxon>Eukaryota</taxon>
        <taxon>Fungi</taxon>
        <taxon>Dikarya</taxon>
        <taxon>Ascomycota</taxon>
        <taxon>Pezizomycotina</taxon>
        <taxon>Eurotiomycetes</taxon>
        <taxon>Eurotiomycetidae</taxon>
        <taxon>Eurotiales</taxon>
        <taxon>Aspergillaceae</taxon>
        <taxon>Penicillium</taxon>
    </lineage>
</organism>
<dbReference type="AlphaFoldDB" id="A0A1Q5UQW6"/>
<evidence type="ECO:0000313" key="4">
    <source>
        <dbReference type="Proteomes" id="UP000186955"/>
    </source>
</evidence>
<accession>A0A1Q5UQW6</accession>
<comment type="caution">
    <text evidence="3">The sequence shown here is derived from an EMBL/GenBank/DDBJ whole genome shotgun (WGS) entry which is preliminary data.</text>
</comment>
<keyword evidence="3" id="KW-0489">Methyltransferase</keyword>
<dbReference type="GO" id="GO:0008168">
    <property type="term" value="F:methyltransferase activity"/>
    <property type="evidence" value="ECO:0007669"/>
    <property type="project" value="UniProtKB-KW"/>
</dbReference>
<evidence type="ECO:0000256" key="2">
    <source>
        <dbReference type="SAM" id="MobiDB-lite"/>
    </source>
</evidence>
<dbReference type="PROSITE" id="PS51143">
    <property type="entry name" value="MT_A70"/>
    <property type="match status" value="1"/>
</dbReference>
<dbReference type="Proteomes" id="UP000186955">
    <property type="component" value="Unassembled WGS sequence"/>
</dbReference>
<feature type="compositionally biased region" description="Polar residues" evidence="2">
    <location>
        <begin position="45"/>
        <end position="55"/>
    </location>
</feature>
<proteinExistence type="inferred from homology"/>
<dbReference type="PANTHER" id="PTHR12829">
    <property type="entry name" value="N6-ADENOSINE-METHYLTRANSFERASE"/>
    <property type="match status" value="1"/>
</dbReference>
<dbReference type="InterPro" id="IPR007757">
    <property type="entry name" value="MT-A70-like"/>
</dbReference>
<name>A0A1Q5UQW6_9EURO</name>
<dbReference type="GO" id="GO:0032259">
    <property type="term" value="P:methylation"/>
    <property type="evidence" value="ECO:0007669"/>
    <property type="project" value="UniProtKB-KW"/>
</dbReference>
<dbReference type="EMBL" id="MNBE01000056">
    <property type="protein sequence ID" value="OKP14861.1"/>
    <property type="molecule type" value="Genomic_DNA"/>
</dbReference>
<dbReference type="GO" id="GO:0003676">
    <property type="term" value="F:nucleic acid binding"/>
    <property type="evidence" value="ECO:0007669"/>
    <property type="project" value="InterPro"/>
</dbReference>
<keyword evidence="4" id="KW-1185">Reference proteome</keyword>
<dbReference type="InterPro" id="IPR002052">
    <property type="entry name" value="DNA_methylase_N6_adenine_CS"/>
</dbReference>
<dbReference type="STRING" id="1316194.A0A1Q5UQW6"/>
<dbReference type="OrthoDB" id="61116at2759"/>
<dbReference type="PROSITE" id="PS00092">
    <property type="entry name" value="N6_MTASE"/>
    <property type="match status" value="1"/>
</dbReference>
<comment type="similarity">
    <text evidence="1">Belongs to the MT-A70-like family.</text>
</comment>
<reference evidence="3 4" key="1">
    <citation type="submission" date="2016-10" db="EMBL/GenBank/DDBJ databases">
        <title>Genome sequence of the ascomycete fungus Penicillium subrubescens.</title>
        <authorList>
            <person name="De Vries R.P."/>
            <person name="Peng M."/>
            <person name="Dilokpimol A."/>
            <person name="Hilden K."/>
            <person name="Makela M.R."/>
            <person name="Grigoriev I."/>
            <person name="Riley R."/>
            <person name="Granchi Z."/>
        </authorList>
    </citation>
    <scope>NUCLEOTIDE SEQUENCE [LARGE SCALE GENOMIC DNA]</scope>
    <source>
        <strain evidence="3 4">CBS 132785</strain>
    </source>
</reference>
<dbReference type="GO" id="GO:0005634">
    <property type="term" value="C:nucleus"/>
    <property type="evidence" value="ECO:0007669"/>
    <property type="project" value="TreeGrafter"/>
</dbReference>
<evidence type="ECO:0000256" key="1">
    <source>
        <dbReference type="PROSITE-ProRule" id="PRU00489"/>
    </source>
</evidence>
<dbReference type="Pfam" id="PF05063">
    <property type="entry name" value="MT-A70"/>
    <property type="match status" value="1"/>
</dbReference>
<dbReference type="PANTHER" id="PTHR12829:SF4">
    <property type="entry name" value="N(6)-ADENINE-SPECIFIC METHYLTRANSFERASE METTL4"/>
    <property type="match status" value="1"/>
</dbReference>
<sequence>MTQSPTQDSAILYHNAENTIFLIDTPHSIALAQESASRKRDASRPQPNVSSTLSKGKSKNRRRLLLSAPPVETPFPSTEPKSHAARAKVLERIPASELRFHGEFIKPLVESALEVLRSGYRSRGDGRWCLPRRVCDDESRRQVEVSKRDVGRKGNSVRKRRNEHITADEPDFQDIKGQESLLAMPMPPVILSSTGVTSFESLSDLEGSIVKNVSSESAILAIRPRPFSCSSPGDDIHIYTEYIIPPQANFILCTLPLSQPEPTPFNSTPETEITTLKNPIPALPPTQKFNLLLFDPPWPNRSVKRSGHYQVHHYSEMDLLTQKLRDILHVHSFHITPPRESKKYSAGVSRSGSGFPETCGASRASLAAMWITNAEKARRAAYESLSSTGFRVIEEWIWVKTTIDGRAISAVNGLWRKPYEILVIGRADQDGRTVDSAAMAMAMDMDMKDLLGIDPAGVKRRVIAAVPDLHSRKPNLKEVFERVFFTGENPESDGVNAGIQSYSALEVFARNLTAGWWACGNEVLKFNARECWVDDCDT</sequence>
<keyword evidence="3" id="KW-0808">Transferase</keyword>